<dbReference type="Gene3D" id="3.40.50.1820">
    <property type="entry name" value="alpha/beta hydrolase"/>
    <property type="match status" value="1"/>
</dbReference>
<organism evidence="4 5">
    <name type="scientific">Mycolicibacterium goodii</name>
    <name type="common">Mycobacterium goodii</name>
    <dbReference type="NCBI Taxonomy" id="134601"/>
    <lineage>
        <taxon>Bacteria</taxon>
        <taxon>Bacillati</taxon>
        <taxon>Actinomycetota</taxon>
        <taxon>Actinomycetes</taxon>
        <taxon>Mycobacteriales</taxon>
        <taxon>Mycobacteriaceae</taxon>
        <taxon>Mycolicibacterium</taxon>
    </lineage>
</organism>
<keyword evidence="2" id="KW-0964">Secreted</keyword>
<reference evidence="4 5" key="1">
    <citation type="submission" date="2021-05" db="EMBL/GenBank/DDBJ databases">
        <title>Draft Genome Sequences of Clinical Respiratory Isolates of Mycobacterium goodii Recovered in Ireland.</title>
        <authorList>
            <person name="Flanagan P.R."/>
            <person name="Mok S."/>
            <person name="Roycroft E."/>
            <person name="Rogers T.R."/>
            <person name="Fitzgibbon M."/>
        </authorList>
    </citation>
    <scope>NUCLEOTIDE SEQUENCE [LARGE SCALE GENOMIC DNA]</scope>
    <source>
        <strain evidence="4 5">14IE55</strain>
    </source>
</reference>
<sequence length="326" mass="34963">MTDATSSQKYQKQQTYRSGAVILTVLMAVVSLGLIGAPPRAQAWSRPGLPVEMLSVPSPSMGRDIKVQFQGGGSHAVYLLDGLRARDDFNGWDIETQAFEWFNNSGLAVVMPVGGMSSFYSDWYQPAAGNGTVQTYKWETFLTSELPQWLSANRDVSSTGNAVVGLSMSGNSAMILAAFHPQQFIYAGSLSAFLNPSADPWPGLIGLAMGDSGGFSPAAMWGPPGDPAWARNDPTLQVGRLVSNGTRLWVYCGSGTPGELGGNDLPSTVIEGSALQSNLNFRDRYVAAGGNNAVFNFPPTGTHTWSYWGAQLQQMKPDLQRVLIGR</sequence>
<feature type="transmembrane region" description="Helical" evidence="3">
    <location>
        <begin position="20"/>
        <end position="37"/>
    </location>
</feature>
<proteinExistence type="predicted"/>
<dbReference type="PANTHER" id="PTHR48098">
    <property type="entry name" value="ENTEROCHELIN ESTERASE-RELATED"/>
    <property type="match status" value="1"/>
</dbReference>
<dbReference type="InterPro" id="IPR050583">
    <property type="entry name" value="Mycobacterial_A85_antigen"/>
</dbReference>
<keyword evidence="3" id="KW-0472">Membrane</keyword>
<dbReference type="RefSeq" id="WP_100518738.1">
    <property type="nucleotide sequence ID" value="NZ_JAHBOJ010000028.1"/>
</dbReference>
<dbReference type="EMBL" id="JAHBOM010000010">
    <property type="protein sequence ID" value="MBU8824223.1"/>
    <property type="molecule type" value="Genomic_DNA"/>
</dbReference>
<dbReference type="InterPro" id="IPR000801">
    <property type="entry name" value="Esterase-like"/>
</dbReference>
<evidence type="ECO:0000256" key="1">
    <source>
        <dbReference type="ARBA" id="ARBA00004613"/>
    </source>
</evidence>
<gene>
    <name evidence="4" type="ORF">KL859_15265</name>
</gene>
<name>A0ABS6HPU9_MYCGD</name>
<dbReference type="InterPro" id="IPR029058">
    <property type="entry name" value="AB_hydrolase_fold"/>
</dbReference>
<protein>
    <submittedName>
        <fullName evidence="4">Esterase family protein</fullName>
    </submittedName>
</protein>
<evidence type="ECO:0000256" key="2">
    <source>
        <dbReference type="ARBA" id="ARBA00022525"/>
    </source>
</evidence>
<accession>A0ABS6HPU9</accession>
<evidence type="ECO:0000256" key="3">
    <source>
        <dbReference type="SAM" id="Phobius"/>
    </source>
</evidence>
<keyword evidence="5" id="KW-1185">Reference proteome</keyword>
<keyword evidence="3" id="KW-0812">Transmembrane</keyword>
<evidence type="ECO:0000313" key="4">
    <source>
        <dbReference type="EMBL" id="MBU8824223.1"/>
    </source>
</evidence>
<dbReference type="SUPFAM" id="SSF53474">
    <property type="entry name" value="alpha/beta-Hydrolases"/>
    <property type="match status" value="1"/>
</dbReference>
<comment type="subcellular location">
    <subcellularLocation>
        <location evidence="1">Secreted</location>
    </subcellularLocation>
</comment>
<comment type="caution">
    <text evidence="4">The sequence shown here is derived from an EMBL/GenBank/DDBJ whole genome shotgun (WGS) entry which is preliminary data.</text>
</comment>
<dbReference type="PANTHER" id="PTHR48098:SF1">
    <property type="entry name" value="DIACYLGLYCEROL ACYLTRANSFERASE_MYCOLYLTRANSFERASE AG85A"/>
    <property type="match status" value="1"/>
</dbReference>
<dbReference type="Proteomes" id="UP000696413">
    <property type="component" value="Unassembled WGS sequence"/>
</dbReference>
<keyword evidence="3" id="KW-1133">Transmembrane helix</keyword>
<evidence type="ECO:0000313" key="5">
    <source>
        <dbReference type="Proteomes" id="UP000696413"/>
    </source>
</evidence>
<dbReference type="Pfam" id="PF00756">
    <property type="entry name" value="Esterase"/>
    <property type="match status" value="1"/>
</dbReference>